<dbReference type="Gene3D" id="3.40.800.20">
    <property type="entry name" value="Histone deacetylase domain"/>
    <property type="match status" value="1"/>
</dbReference>
<accession>A0A382MGE7</accession>
<dbReference type="AlphaFoldDB" id="A0A382MGE7"/>
<feature type="non-terminal residue" evidence="2">
    <location>
        <position position="201"/>
    </location>
</feature>
<dbReference type="InterPro" id="IPR023801">
    <property type="entry name" value="His_deacetylse_dom"/>
</dbReference>
<dbReference type="GO" id="GO:0040029">
    <property type="term" value="P:epigenetic regulation of gene expression"/>
    <property type="evidence" value="ECO:0007669"/>
    <property type="project" value="TreeGrafter"/>
</dbReference>
<evidence type="ECO:0000259" key="1">
    <source>
        <dbReference type="Pfam" id="PF00850"/>
    </source>
</evidence>
<feature type="domain" description="Histone deacetylase" evidence="1">
    <location>
        <begin position="20"/>
        <end position="201"/>
    </location>
</feature>
<organism evidence="2">
    <name type="scientific">marine metagenome</name>
    <dbReference type="NCBI Taxonomy" id="408172"/>
    <lineage>
        <taxon>unclassified sequences</taxon>
        <taxon>metagenomes</taxon>
        <taxon>ecological metagenomes</taxon>
    </lineage>
</organism>
<dbReference type="EMBL" id="UINC01092607">
    <property type="protein sequence ID" value="SVC46331.1"/>
    <property type="molecule type" value="Genomic_DNA"/>
</dbReference>
<dbReference type="InterPro" id="IPR023696">
    <property type="entry name" value="Ureohydrolase_dom_sf"/>
</dbReference>
<dbReference type="GO" id="GO:0004407">
    <property type="term" value="F:histone deacetylase activity"/>
    <property type="evidence" value="ECO:0007669"/>
    <property type="project" value="TreeGrafter"/>
</dbReference>
<protein>
    <recommendedName>
        <fullName evidence="1">Histone deacetylase domain-containing protein</fullName>
    </recommendedName>
</protein>
<reference evidence="2" key="1">
    <citation type="submission" date="2018-05" db="EMBL/GenBank/DDBJ databases">
        <authorList>
            <person name="Lanie J.A."/>
            <person name="Ng W.-L."/>
            <person name="Kazmierczak K.M."/>
            <person name="Andrzejewski T.M."/>
            <person name="Davidsen T.M."/>
            <person name="Wayne K.J."/>
            <person name="Tettelin H."/>
            <person name="Glass J.I."/>
            <person name="Rusch D."/>
            <person name="Podicherti R."/>
            <person name="Tsui H.-C.T."/>
            <person name="Winkler M.E."/>
        </authorList>
    </citation>
    <scope>NUCLEOTIDE SEQUENCE</scope>
</reference>
<dbReference type="SUPFAM" id="SSF52768">
    <property type="entry name" value="Arginase/deacetylase"/>
    <property type="match status" value="1"/>
</dbReference>
<dbReference type="InterPro" id="IPR000286">
    <property type="entry name" value="HDACs"/>
</dbReference>
<dbReference type="InterPro" id="IPR037138">
    <property type="entry name" value="His_deacetylse_dom_sf"/>
</dbReference>
<dbReference type="PRINTS" id="PR01270">
    <property type="entry name" value="HDASUPER"/>
</dbReference>
<dbReference type="PANTHER" id="PTHR10625">
    <property type="entry name" value="HISTONE DEACETYLASE HDAC1-RELATED"/>
    <property type="match status" value="1"/>
</dbReference>
<evidence type="ECO:0000313" key="2">
    <source>
        <dbReference type="EMBL" id="SVC46331.1"/>
    </source>
</evidence>
<gene>
    <name evidence="2" type="ORF">METZ01_LOCUS299185</name>
</gene>
<proteinExistence type="predicted"/>
<dbReference type="PANTHER" id="PTHR10625:SF10">
    <property type="entry name" value="HISTONE DEACETYLASE HDAC1"/>
    <property type="match status" value="1"/>
</dbReference>
<sequence length="201" mass="22345">MKSAFVYDDRLSRHILSESHPMKPVRLRYTYELLLAYDSFNVVDSLLVPAREAKKEEILSFHSEQYFDGVQSLGRSDDSVDPRLFNFGPGDNPHYPGIDKASLLSSGATMKAADMLIDGEVESAFSIAGGLHHAMPNYTHGFCVFNDPVLAINKFLKKGLKVAYVDIDCHHGDGVQHAYYDTDQVLTISIHESGSFLFPGT</sequence>
<name>A0A382MGE7_9ZZZZ</name>
<dbReference type="Pfam" id="PF00850">
    <property type="entry name" value="Hist_deacetyl"/>
    <property type="match status" value="1"/>
</dbReference>